<evidence type="ECO:0000313" key="9">
    <source>
        <dbReference type="EMBL" id="OIQ74141.1"/>
    </source>
</evidence>
<evidence type="ECO:0000256" key="4">
    <source>
        <dbReference type="ARBA" id="ARBA00022516"/>
    </source>
</evidence>
<comment type="caution">
    <text evidence="9">The sequence shown here is derived from an EMBL/GenBank/DDBJ whole genome shotgun (WGS) entry which is preliminary data.</text>
</comment>
<proteinExistence type="inferred from homology"/>
<dbReference type="InterPro" id="IPR029069">
    <property type="entry name" value="HotDog_dom_sf"/>
</dbReference>
<dbReference type="Pfam" id="PF07977">
    <property type="entry name" value="FabA"/>
    <property type="match status" value="1"/>
</dbReference>
<gene>
    <name evidence="9" type="primary">fabZ_18</name>
    <name evidence="9" type="ORF">GALL_442150</name>
</gene>
<dbReference type="GO" id="GO:0019171">
    <property type="term" value="F:(3R)-hydroxyacyl-[acyl-carrier-protein] dehydratase activity"/>
    <property type="evidence" value="ECO:0007669"/>
    <property type="project" value="UniProtKB-EC"/>
</dbReference>
<evidence type="ECO:0000256" key="1">
    <source>
        <dbReference type="ARBA" id="ARBA00004496"/>
    </source>
</evidence>
<evidence type="ECO:0000256" key="3">
    <source>
        <dbReference type="ARBA" id="ARBA00022490"/>
    </source>
</evidence>
<name>A0A1J5QDW1_9ZZZZ</name>
<dbReference type="GO" id="GO:0009245">
    <property type="term" value="P:lipid A biosynthetic process"/>
    <property type="evidence" value="ECO:0007669"/>
    <property type="project" value="UniProtKB-KW"/>
</dbReference>
<dbReference type="GO" id="GO:0016020">
    <property type="term" value="C:membrane"/>
    <property type="evidence" value="ECO:0007669"/>
    <property type="project" value="GOC"/>
</dbReference>
<dbReference type="PANTHER" id="PTHR30272:SF1">
    <property type="entry name" value="3-HYDROXYACYL-[ACYL-CARRIER-PROTEIN] DEHYDRATASE"/>
    <property type="match status" value="1"/>
</dbReference>
<dbReference type="EMBL" id="MLJW01002610">
    <property type="protein sequence ID" value="OIQ74141.1"/>
    <property type="molecule type" value="Genomic_DNA"/>
</dbReference>
<dbReference type="InterPro" id="IPR013114">
    <property type="entry name" value="FabA_FabZ"/>
</dbReference>
<dbReference type="PANTHER" id="PTHR30272">
    <property type="entry name" value="3-HYDROXYACYL-[ACYL-CARRIER-PROTEIN] DEHYDRATASE"/>
    <property type="match status" value="1"/>
</dbReference>
<dbReference type="GO" id="GO:0006633">
    <property type="term" value="P:fatty acid biosynthetic process"/>
    <property type="evidence" value="ECO:0007669"/>
    <property type="project" value="InterPro"/>
</dbReference>
<comment type="function">
    <text evidence="8">Involved in unsaturated fatty acids biosynthesis. Catalyzes the dehydration of short chain beta-hydroxyacyl-ACPs and long chain saturated and unsaturated beta-hydroxyacyl-ACPs.</text>
</comment>
<reference evidence="9" key="1">
    <citation type="submission" date="2016-10" db="EMBL/GenBank/DDBJ databases">
        <title>Sequence of Gallionella enrichment culture.</title>
        <authorList>
            <person name="Poehlein A."/>
            <person name="Muehling M."/>
            <person name="Daniel R."/>
        </authorList>
    </citation>
    <scope>NUCLEOTIDE SEQUENCE</scope>
</reference>
<dbReference type="CDD" id="cd01288">
    <property type="entry name" value="FabZ"/>
    <property type="match status" value="1"/>
</dbReference>
<keyword evidence="5" id="KW-0441">Lipid A biosynthesis</keyword>
<keyword evidence="4" id="KW-0444">Lipid biosynthesis</keyword>
<dbReference type="Gene3D" id="3.10.129.10">
    <property type="entry name" value="Hotdog Thioesterase"/>
    <property type="match status" value="1"/>
</dbReference>
<keyword evidence="7 9" id="KW-0456">Lyase</keyword>
<dbReference type="FunFam" id="3.10.129.10:FF:000001">
    <property type="entry name" value="3-hydroxyacyl-[acyl-carrier-protein] dehydratase FabZ"/>
    <property type="match status" value="1"/>
</dbReference>
<dbReference type="NCBIfam" id="TIGR01750">
    <property type="entry name" value="fabZ"/>
    <property type="match status" value="1"/>
</dbReference>
<dbReference type="NCBIfam" id="NF000582">
    <property type="entry name" value="PRK00006.1"/>
    <property type="match status" value="1"/>
</dbReference>
<sequence length="149" mass="16765">MTTTHDIAEILQLLPHRYPMLLVDRVVEQVNGKYIKAYKNVTFNEPFFTGHFPQKPIMPGVLILEALAQASGILAFGTLNKQPGSDSLYYLVGIDNARFKQPVEPGDRLRLYVEMTRNMRGIYKFTAEATVDGQVVAQADLMCTERSTV</sequence>
<keyword evidence="6" id="KW-0443">Lipid metabolism</keyword>
<evidence type="ECO:0000256" key="8">
    <source>
        <dbReference type="ARBA" id="ARBA00025049"/>
    </source>
</evidence>
<dbReference type="HAMAP" id="MF_00406">
    <property type="entry name" value="FabZ"/>
    <property type="match status" value="1"/>
</dbReference>
<dbReference type="EC" id="4.2.1.59" evidence="2"/>
<protein>
    <recommendedName>
        <fullName evidence="2">3-hydroxyacyl-[acyl-carrier-protein] dehydratase</fullName>
        <ecNumber evidence="2">4.2.1.59</ecNumber>
    </recommendedName>
</protein>
<keyword evidence="3" id="KW-0963">Cytoplasm</keyword>
<evidence type="ECO:0000256" key="7">
    <source>
        <dbReference type="ARBA" id="ARBA00023239"/>
    </source>
</evidence>
<organism evidence="9">
    <name type="scientific">mine drainage metagenome</name>
    <dbReference type="NCBI Taxonomy" id="410659"/>
    <lineage>
        <taxon>unclassified sequences</taxon>
        <taxon>metagenomes</taxon>
        <taxon>ecological metagenomes</taxon>
    </lineage>
</organism>
<evidence type="ECO:0000256" key="5">
    <source>
        <dbReference type="ARBA" id="ARBA00022556"/>
    </source>
</evidence>
<comment type="subcellular location">
    <subcellularLocation>
        <location evidence="1">Cytoplasm</location>
    </subcellularLocation>
</comment>
<dbReference type="AlphaFoldDB" id="A0A1J5QDW1"/>
<dbReference type="SUPFAM" id="SSF54637">
    <property type="entry name" value="Thioesterase/thiol ester dehydrase-isomerase"/>
    <property type="match status" value="1"/>
</dbReference>
<dbReference type="InterPro" id="IPR010084">
    <property type="entry name" value="FabZ"/>
</dbReference>
<dbReference type="GO" id="GO:0005737">
    <property type="term" value="C:cytoplasm"/>
    <property type="evidence" value="ECO:0007669"/>
    <property type="project" value="UniProtKB-SubCell"/>
</dbReference>
<evidence type="ECO:0000256" key="6">
    <source>
        <dbReference type="ARBA" id="ARBA00023098"/>
    </source>
</evidence>
<accession>A0A1J5QDW1</accession>
<evidence type="ECO:0000256" key="2">
    <source>
        <dbReference type="ARBA" id="ARBA00013167"/>
    </source>
</evidence>